<dbReference type="AlphaFoldDB" id="A0A8A1LTK6"/>
<proteinExistence type="predicted"/>
<evidence type="ECO:0000256" key="1">
    <source>
        <dbReference type="SAM" id="Phobius"/>
    </source>
</evidence>
<protein>
    <submittedName>
        <fullName evidence="2">Uncharacterized protein</fullName>
    </submittedName>
</protein>
<evidence type="ECO:0000313" key="3">
    <source>
        <dbReference type="Proteomes" id="UP000663419"/>
    </source>
</evidence>
<reference evidence="2" key="1">
    <citation type="submission" date="2021-01" db="EMBL/GenBank/DDBJ databases">
        <title>Chromosome-level genome assembly of a human fungal pathogen reveals clustering of transcriptionally co-regulated genes.</title>
        <authorList>
            <person name="Voorhies M."/>
            <person name="Cohen S."/>
            <person name="Shea T.P."/>
            <person name="Petrus S."/>
            <person name="Munoz J.F."/>
            <person name="Poplawski S."/>
            <person name="Goldman W.E."/>
            <person name="Michael T."/>
            <person name="Cuomo C.A."/>
            <person name="Sil A."/>
            <person name="Beyhan S."/>
        </authorList>
    </citation>
    <scope>NUCLEOTIDE SEQUENCE</scope>
    <source>
        <strain evidence="2">H88</strain>
    </source>
</reference>
<keyword evidence="1" id="KW-1133">Transmembrane helix</keyword>
<sequence>MKKTFLSAAERTTSGIAKFDRMPIDHSTVGLEELCYLLAGSVFTLYTCICHICCWMNIRINKAPFTACFSGWGVFSSLISENIPERPPGFRFTRSSMFIYHSFIHLFYLPFCLYIFFRSQSPPTMSHFVDIIAFSS</sequence>
<gene>
    <name evidence="2" type="ORF">I7I53_03715</name>
</gene>
<feature type="transmembrane region" description="Helical" evidence="1">
    <location>
        <begin position="36"/>
        <end position="56"/>
    </location>
</feature>
<dbReference type="Proteomes" id="UP000663419">
    <property type="component" value="Chromosome 4"/>
</dbReference>
<keyword evidence="1" id="KW-0812">Transmembrane</keyword>
<feature type="transmembrane region" description="Helical" evidence="1">
    <location>
        <begin position="99"/>
        <end position="117"/>
    </location>
</feature>
<keyword evidence="1" id="KW-0472">Membrane</keyword>
<accession>A0A8A1LTK6</accession>
<evidence type="ECO:0000313" key="2">
    <source>
        <dbReference type="EMBL" id="QSS55744.1"/>
    </source>
</evidence>
<organism evidence="2 3">
    <name type="scientific">Ajellomyces capsulatus (strain H88)</name>
    <name type="common">Darling's disease fungus</name>
    <name type="synonym">Histoplasma capsulatum</name>
    <dbReference type="NCBI Taxonomy" id="544711"/>
    <lineage>
        <taxon>Eukaryota</taxon>
        <taxon>Fungi</taxon>
        <taxon>Dikarya</taxon>
        <taxon>Ascomycota</taxon>
        <taxon>Pezizomycotina</taxon>
        <taxon>Eurotiomycetes</taxon>
        <taxon>Eurotiomycetidae</taxon>
        <taxon>Onygenales</taxon>
        <taxon>Ajellomycetaceae</taxon>
        <taxon>Histoplasma</taxon>
    </lineage>
</organism>
<dbReference type="VEuPathDB" id="FungiDB:I7I53_03715"/>
<name>A0A8A1LTK6_AJEC8</name>
<dbReference type="EMBL" id="CP069105">
    <property type="protein sequence ID" value="QSS55744.1"/>
    <property type="molecule type" value="Genomic_DNA"/>
</dbReference>